<dbReference type="Pfam" id="PF13426">
    <property type="entry name" value="PAS_9"/>
    <property type="match status" value="1"/>
</dbReference>
<gene>
    <name evidence="5" type="primary">yciR-3</name>
    <name evidence="5" type="ORF">BBEV_1560</name>
</gene>
<dbReference type="AlphaFoldDB" id="A0A1D7QV85"/>
<dbReference type="Gene3D" id="3.30.450.20">
    <property type="entry name" value="PAS domain"/>
    <property type="match status" value="2"/>
</dbReference>
<feature type="domain" description="PAC" evidence="2">
    <location>
        <begin position="392"/>
        <end position="444"/>
    </location>
</feature>
<dbReference type="Pfam" id="PF00563">
    <property type="entry name" value="EAL"/>
    <property type="match status" value="1"/>
</dbReference>
<dbReference type="PROSITE" id="PS50112">
    <property type="entry name" value="PAS"/>
    <property type="match status" value="1"/>
</dbReference>
<dbReference type="PANTHER" id="PTHR44757:SF2">
    <property type="entry name" value="BIOFILM ARCHITECTURE MAINTENANCE PROTEIN MBAA"/>
    <property type="match status" value="1"/>
</dbReference>
<dbReference type="NCBIfam" id="TIGR00229">
    <property type="entry name" value="sensory_box"/>
    <property type="match status" value="2"/>
</dbReference>
<feature type="domain" description="PAC" evidence="2">
    <location>
        <begin position="82"/>
        <end position="134"/>
    </location>
</feature>
<dbReference type="NCBIfam" id="TIGR00254">
    <property type="entry name" value="GGDEF"/>
    <property type="match status" value="1"/>
</dbReference>
<evidence type="ECO:0000259" key="4">
    <source>
        <dbReference type="PROSITE" id="PS50887"/>
    </source>
</evidence>
<evidence type="ECO:0000313" key="6">
    <source>
        <dbReference type="Proteomes" id="UP000094463"/>
    </source>
</evidence>
<dbReference type="SUPFAM" id="SSF55073">
    <property type="entry name" value="Nucleotide cyclase"/>
    <property type="match status" value="1"/>
</dbReference>
<protein>
    <submittedName>
        <fullName evidence="5">Diguanylate cyclase/phosphodiesterase (GGDEF &amp; EAL domains) with PAS/PAC sensor(S)</fullName>
    </submittedName>
</protein>
<feature type="domain" description="PAS" evidence="1">
    <location>
        <begin position="9"/>
        <end position="79"/>
    </location>
</feature>
<dbReference type="InterPro" id="IPR035919">
    <property type="entry name" value="EAL_sf"/>
</dbReference>
<organism evidence="5 6">
    <name type="scientific">Salisediminibacterium beveridgei</name>
    <dbReference type="NCBI Taxonomy" id="632773"/>
    <lineage>
        <taxon>Bacteria</taxon>
        <taxon>Bacillati</taxon>
        <taxon>Bacillota</taxon>
        <taxon>Bacilli</taxon>
        <taxon>Bacillales</taxon>
        <taxon>Bacillaceae</taxon>
        <taxon>Salisediminibacterium</taxon>
    </lineage>
</organism>
<dbReference type="SUPFAM" id="SSF141868">
    <property type="entry name" value="EAL domain-like"/>
    <property type="match status" value="1"/>
</dbReference>
<dbReference type="PROSITE" id="PS50113">
    <property type="entry name" value="PAC"/>
    <property type="match status" value="2"/>
</dbReference>
<dbReference type="PROSITE" id="PS50887">
    <property type="entry name" value="GGDEF"/>
    <property type="match status" value="1"/>
</dbReference>
<name>A0A1D7QV85_9BACI</name>
<dbReference type="InterPro" id="IPR000700">
    <property type="entry name" value="PAS-assoc_C"/>
</dbReference>
<sequence length="858" mass="99537">MMNPENMIDSELYQEFVEQSSDLIQCVNREGELIYVNQAWVDTLGYSKREADRMKVDNIFHPDEKNHCRRIFKKVIAGLSVGKVDVVFVSKGGENVYLEGVINSKWDDSGNPLFTRGSFRNVTERKLLEEKAEAFRNELIESNELHRLLADVIASIVEWDFSHFDDKINEALKDFGRFFSVDRAYIFSYDFNLQTTSNTYEWCEQGIEPQIHMLQHIPLEDIPEWVNAHKNGKEVLIENVLDLNEDDKVRQILEPQGVKSILTVPMLKQGVCYGFVGFESVVDSHSFSEVEKKFLFQLGNILLHLLERKDMYDRLTQTNHELQMIMDTQSDLVCRLKSDFSFSFYNRAFAQMFNLNEQSPSDSGTFMDYIAPEHLERFAQYQLKLFESDAPKPLKVRSTNAEGFDVWIEWHFYIISMVDERTSEYICVGYDITDKEQLESRLNFLAYFDQLTGLYNRHGFEKALFSGQHKSEGLLMMFDIKEFRLINSIYGSVYGDRILKEVAISLNAILDSDAIRARLAADEFIIFVPYGQLAYANELLKKMNKMMQRAFERQQIPLTIDFSGGTVKCLPSSTTFDSDLQKAGIALKAAKDSDQHDLLKFEPWMFENIVRVNQIREAFEDGLMNDEFKMVYQPQVSAVSQHITGVEALARWNSESIGVVSPDEFIAVFGKTDAIERFSQWTFDQVFSDYISLEKKYGDNISLAINVSPRILFKKGFCEWLRRKREDYGIGDHVVVLEISEDLFLKDFEQVNEILRQLRKHGFDIALDDFGSGYASLRHLQEMEIDKVKVDKSITSQMLKETKHQSLLQSIIRIAEAFRITPVIEGVEEYDQYAFLKDMPNVIMQGYFFYRPDALHID</sequence>
<dbReference type="InterPro" id="IPR035965">
    <property type="entry name" value="PAS-like_dom_sf"/>
</dbReference>
<dbReference type="Gene3D" id="3.30.70.270">
    <property type="match status" value="1"/>
</dbReference>
<dbReference type="InterPro" id="IPR003018">
    <property type="entry name" value="GAF"/>
</dbReference>
<dbReference type="CDD" id="cd00130">
    <property type="entry name" value="PAS"/>
    <property type="match status" value="2"/>
</dbReference>
<dbReference type="SUPFAM" id="SSF55785">
    <property type="entry name" value="PYP-like sensor domain (PAS domain)"/>
    <property type="match status" value="2"/>
</dbReference>
<dbReference type="EMBL" id="CP012502">
    <property type="protein sequence ID" value="AOM82921.1"/>
    <property type="molecule type" value="Genomic_DNA"/>
</dbReference>
<dbReference type="STRING" id="632773.BBEV_1560"/>
<dbReference type="Gene3D" id="3.30.450.40">
    <property type="match status" value="1"/>
</dbReference>
<dbReference type="KEGG" id="bbev:BBEV_1560"/>
<dbReference type="SMART" id="SM00091">
    <property type="entry name" value="PAS"/>
    <property type="match status" value="2"/>
</dbReference>
<keyword evidence="6" id="KW-1185">Reference proteome</keyword>
<dbReference type="RefSeq" id="WP_069364956.1">
    <property type="nucleotide sequence ID" value="NZ_CP012502.1"/>
</dbReference>
<dbReference type="InterPro" id="IPR029016">
    <property type="entry name" value="GAF-like_dom_sf"/>
</dbReference>
<feature type="domain" description="GGDEF" evidence="4">
    <location>
        <begin position="471"/>
        <end position="603"/>
    </location>
</feature>
<dbReference type="Pfam" id="PF01590">
    <property type="entry name" value="GAF"/>
    <property type="match status" value="1"/>
</dbReference>
<dbReference type="InterPro" id="IPR000014">
    <property type="entry name" value="PAS"/>
</dbReference>
<dbReference type="SMART" id="SM00267">
    <property type="entry name" value="GGDEF"/>
    <property type="match status" value="1"/>
</dbReference>
<dbReference type="PANTHER" id="PTHR44757">
    <property type="entry name" value="DIGUANYLATE CYCLASE DGCP"/>
    <property type="match status" value="1"/>
</dbReference>
<accession>A0A1D7QV85</accession>
<dbReference type="Pfam" id="PF00990">
    <property type="entry name" value="GGDEF"/>
    <property type="match status" value="1"/>
</dbReference>
<reference evidence="5 6" key="1">
    <citation type="submission" date="2015-08" db="EMBL/GenBank/DDBJ databases">
        <title>The complete genome sequence of Bacillus beveridgei MLTeJB.</title>
        <authorList>
            <person name="Hanson T.E."/>
            <person name="Mesa C."/>
            <person name="Basesman S.M."/>
            <person name="Oremland R.S."/>
        </authorList>
    </citation>
    <scope>NUCLEOTIDE SEQUENCE [LARGE SCALE GENOMIC DNA]</scope>
    <source>
        <strain evidence="5 6">MLTeJB</strain>
    </source>
</reference>
<dbReference type="CDD" id="cd01948">
    <property type="entry name" value="EAL"/>
    <property type="match status" value="1"/>
</dbReference>
<dbReference type="InterPro" id="IPR000160">
    <property type="entry name" value="GGDEF_dom"/>
</dbReference>
<evidence type="ECO:0000259" key="3">
    <source>
        <dbReference type="PROSITE" id="PS50883"/>
    </source>
</evidence>
<evidence type="ECO:0000313" key="5">
    <source>
        <dbReference type="EMBL" id="AOM82921.1"/>
    </source>
</evidence>
<dbReference type="InterPro" id="IPR052155">
    <property type="entry name" value="Biofilm_reg_signaling"/>
</dbReference>
<dbReference type="SMART" id="SM00052">
    <property type="entry name" value="EAL"/>
    <property type="match status" value="1"/>
</dbReference>
<dbReference type="Proteomes" id="UP000094463">
    <property type="component" value="Chromosome"/>
</dbReference>
<dbReference type="InterPro" id="IPR043128">
    <property type="entry name" value="Rev_trsase/Diguanyl_cyclase"/>
</dbReference>
<evidence type="ECO:0000259" key="1">
    <source>
        <dbReference type="PROSITE" id="PS50112"/>
    </source>
</evidence>
<dbReference type="Gene3D" id="3.20.20.450">
    <property type="entry name" value="EAL domain"/>
    <property type="match status" value="1"/>
</dbReference>
<dbReference type="OrthoDB" id="9759607at2"/>
<proteinExistence type="predicted"/>
<dbReference type="InterPro" id="IPR029787">
    <property type="entry name" value="Nucleotide_cyclase"/>
</dbReference>
<dbReference type="PROSITE" id="PS50883">
    <property type="entry name" value="EAL"/>
    <property type="match status" value="1"/>
</dbReference>
<dbReference type="InterPro" id="IPR001633">
    <property type="entry name" value="EAL_dom"/>
</dbReference>
<dbReference type="CDD" id="cd01949">
    <property type="entry name" value="GGDEF"/>
    <property type="match status" value="1"/>
</dbReference>
<feature type="domain" description="EAL" evidence="3">
    <location>
        <begin position="612"/>
        <end position="858"/>
    </location>
</feature>
<evidence type="ECO:0000259" key="2">
    <source>
        <dbReference type="PROSITE" id="PS50113"/>
    </source>
</evidence>
<dbReference type="SUPFAM" id="SSF55781">
    <property type="entry name" value="GAF domain-like"/>
    <property type="match status" value="1"/>
</dbReference>